<gene>
    <name evidence="2" type="ORF">BDV25DRAFT_162128</name>
</gene>
<evidence type="ECO:0000256" key="1">
    <source>
        <dbReference type="SAM" id="Phobius"/>
    </source>
</evidence>
<name>A0A5N6TJU3_ASPAV</name>
<sequence length="54" mass="6234">MFPTVPLFLLYLHRLLLLFLFAVLALWSEGANLLDIVWCGSELRVVAFVLWLVT</sequence>
<accession>A0A5N6TJU3</accession>
<dbReference type="EMBL" id="ML742251">
    <property type="protein sequence ID" value="KAE8146623.1"/>
    <property type="molecule type" value="Genomic_DNA"/>
</dbReference>
<reference evidence="2 3" key="1">
    <citation type="submission" date="2019-04" db="EMBL/GenBank/DDBJ databases">
        <title>Friends and foes A comparative genomics study of 23 Aspergillus species from section Flavi.</title>
        <authorList>
            <consortium name="DOE Joint Genome Institute"/>
            <person name="Kjaerbolling I."/>
            <person name="Vesth T."/>
            <person name="Frisvad J.C."/>
            <person name="Nybo J.L."/>
            <person name="Theobald S."/>
            <person name="Kildgaard S."/>
            <person name="Isbrandt T."/>
            <person name="Kuo A."/>
            <person name="Sato A."/>
            <person name="Lyhne E.K."/>
            <person name="Kogle M.E."/>
            <person name="Wiebenga A."/>
            <person name="Kun R.S."/>
            <person name="Lubbers R.J."/>
            <person name="Makela M.R."/>
            <person name="Barry K."/>
            <person name="Chovatia M."/>
            <person name="Clum A."/>
            <person name="Daum C."/>
            <person name="Haridas S."/>
            <person name="He G."/>
            <person name="LaButti K."/>
            <person name="Lipzen A."/>
            <person name="Mondo S."/>
            <person name="Riley R."/>
            <person name="Salamov A."/>
            <person name="Simmons B.A."/>
            <person name="Magnuson J.K."/>
            <person name="Henrissat B."/>
            <person name="Mortensen U.H."/>
            <person name="Larsen T.O."/>
            <person name="Devries R.P."/>
            <person name="Grigoriev I.V."/>
            <person name="Machida M."/>
            <person name="Baker S.E."/>
            <person name="Andersen M.R."/>
        </authorList>
    </citation>
    <scope>NUCLEOTIDE SEQUENCE [LARGE SCALE GENOMIC DNA]</scope>
    <source>
        <strain evidence="2 3">IBT 18842</strain>
    </source>
</reference>
<dbReference type="AlphaFoldDB" id="A0A5N6TJU3"/>
<dbReference type="Proteomes" id="UP000325780">
    <property type="component" value="Unassembled WGS sequence"/>
</dbReference>
<organism evidence="2 3">
    <name type="scientific">Aspergillus avenaceus</name>
    <dbReference type="NCBI Taxonomy" id="36643"/>
    <lineage>
        <taxon>Eukaryota</taxon>
        <taxon>Fungi</taxon>
        <taxon>Dikarya</taxon>
        <taxon>Ascomycota</taxon>
        <taxon>Pezizomycotina</taxon>
        <taxon>Eurotiomycetes</taxon>
        <taxon>Eurotiomycetidae</taxon>
        <taxon>Eurotiales</taxon>
        <taxon>Aspergillaceae</taxon>
        <taxon>Aspergillus</taxon>
        <taxon>Aspergillus subgen. Circumdati</taxon>
    </lineage>
</organism>
<keyword evidence="1" id="KW-1133">Transmembrane helix</keyword>
<proteinExistence type="predicted"/>
<evidence type="ECO:0000313" key="2">
    <source>
        <dbReference type="EMBL" id="KAE8146623.1"/>
    </source>
</evidence>
<keyword evidence="1" id="KW-0472">Membrane</keyword>
<feature type="transmembrane region" description="Helical" evidence="1">
    <location>
        <begin position="7"/>
        <end position="27"/>
    </location>
</feature>
<evidence type="ECO:0000313" key="3">
    <source>
        <dbReference type="Proteomes" id="UP000325780"/>
    </source>
</evidence>
<keyword evidence="1" id="KW-0812">Transmembrane</keyword>
<protein>
    <submittedName>
        <fullName evidence="2">Uncharacterized protein</fullName>
    </submittedName>
</protein>
<keyword evidence="3" id="KW-1185">Reference proteome</keyword>